<proteinExistence type="predicted"/>
<evidence type="ECO:0000313" key="1">
    <source>
        <dbReference type="EMBL" id="OZG51882.1"/>
    </source>
</evidence>
<name>A0A261EYD5_9BIFI</name>
<protein>
    <submittedName>
        <fullName evidence="1">Lipoprotein</fullName>
    </submittedName>
</protein>
<evidence type="ECO:0000313" key="2">
    <source>
        <dbReference type="Proteomes" id="UP000216454"/>
    </source>
</evidence>
<sequence length="237" mass="25661">MNQTNPYHPANRYESPLPVFLSPHPIGVRTPLPAYFSFNEMGEIFNVPRLLLDSTNHLIVTAAHCLHGGKGHNWSQNGVFIPAYAPGKNNVGYPVRTQRVFTDWISSGTATLANIKNDVGFATVIDMPSSLSLSQFGSYHVGHSGLTTFSAHITGFPHDPGNNKIKYSYDATTHFVLGHTDTSEPPRPYGRGFQFFGRDDCLGVGYTALMSGRAPVPGITPCSAPSSVGRSAWPGDI</sequence>
<organism evidence="1 2">
    <name type="scientific">Pseudoscardovia suis</name>
    <dbReference type="NCBI Taxonomy" id="987063"/>
    <lineage>
        <taxon>Bacteria</taxon>
        <taxon>Bacillati</taxon>
        <taxon>Actinomycetota</taxon>
        <taxon>Actinomycetes</taxon>
        <taxon>Bifidobacteriales</taxon>
        <taxon>Bifidobacteriaceae</taxon>
        <taxon>Pseudoscardovia</taxon>
    </lineage>
</organism>
<dbReference type="Proteomes" id="UP000216454">
    <property type="component" value="Unassembled WGS sequence"/>
</dbReference>
<keyword evidence="1" id="KW-0449">Lipoprotein</keyword>
<accession>A0A261EYD5</accession>
<dbReference type="EMBL" id="MWWQ01000006">
    <property type="protein sequence ID" value="OZG51882.1"/>
    <property type="molecule type" value="Genomic_DNA"/>
</dbReference>
<dbReference type="Gene3D" id="2.40.10.10">
    <property type="entry name" value="Trypsin-like serine proteases"/>
    <property type="match status" value="1"/>
</dbReference>
<dbReference type="InterPro" id="IPR043504">
    <property type="entry name" value="Peptidase_S1_PA_chymotrypsin"/>
</dbReference>
<keyword evidence="2" id="KW-1185">Reference proteome</keyword>
<comment type="caution">
    <text evidence="1">The sequence shown here is derived from an EMBL/GenBank/DDBJ whole genome shotgun (WGS) entry which is preliminary data.</text>
</comment>
<reference evidence="1 2" key="1">
    <citation type="journal article" date="2017" name="BMC Genomics">
        <title>Comparative genomic and phylogenomic analyses of the Bifidobacteriaceae family.</title>
        <authorList>
            <person name="Lugli G.A."/>
            <person name="Milani C."/>
            <person name="Turroni F."/>
            <person name="Duranti S."/>
            <person name="Mancabelli L."/>
            <person name="Mangifesta M."/>
            <person name="Ferrario C."/>
            <person name="Modesto M."/>
            <person name="Mattarelli P."/>
            <person name="Jiri K."/>
            <person name="van Sinderen D."/>
            <person name="Ventura M."/>
        </authorList>
    </citation>
    <scope>NUCLEOTIDE SEQUENCE [LARGE SCALE GENOMIC DNA]</scope>
    <source>
        <strain evidence="1 2">DSM 24744</strain>
    </source>
</reference>
<dbReference type="AlphaFoldDB" id="A0A261EYD5"/>
<gene>
    <name evidence="1" type="ORF">PSSU_0665</name>
</gene>